<dbReference type="FunFam" id="2.40.100.10:FF:000036">
    <property type="entry name" value="Peptidyl-prolyl cis-trans isomerase"/>
    <property type="match status" value="1"/>
</dbReference>
<dbReference type="Gene3D" id="3.30.40.10">
    <property type="entry name" value="Zinc/RING finger domain, C3HC4 (zinc finger)"/>
    <property type="match status" value="1"/>
</dbReference>
<dbReference type="PROSITE" id="PS50119">
    <property type="entry name" value="ZF_BBOX"/>
    <property type="match status" value="1"/>
</dbReference>
<keyword evidence="3" id="KW-0862">Zinc</keyword>
<evidence type="ECO:0000256" key="5">
    <source>
        <dbReference type="SAM" id="Coils"/>
    </source>
</evidence>
<evidence type="ECO:0000259" key="8">
    <source>
        <dbReference type="PROSITE" id="PS50119"/>
    </source>
</evidence>
<gene>
    <name evidence="9" type="ORF">BEMITA_LOCUS3736</name>
</gene>
<dbReference type="SUPFAM" id="SSF57850">
    <property type="entry name" value="RING/U-box"/>
    <property type="match status" value="1"/>
</dbReference>
<keyword evidence="10" id="KW-1185">Reference proteome</keyword>
<evidence type="ECO:0008006" key="11">
    <source>
        <dbReference type="Google" id="ProtNLM"/>
    </source>
</evidence>
<sequence>MEPIALRELEKLTICGSCHQKYNDFDLIPKILSCQHYFCFYCIKLKMIKGNEVFCVNCWKKTTLEDQNPSKLPTYVPVLILTNHLPQICQANNNEIRIKICDNERKKENCHVHAMPLALWCQKCSMALCRACATQDSHLNHPTKSLSEAKEQLITEIQQESTGIATLIGDVQKLELKHRQYLLRVLESCVALKSNLEMDLHDSLKTTVPEINEAKELISNIRSNIINTDDIENISRLCQAIQVEKQKLQSRIKEMMVESQIDDYVSNSATILDSQQLKMVLMKFLPKLDLNNALSPASASNDPLLFLSNFCVSQLLVQSIRQNHQDVRVKPIERIQTPPLNLRMDLMASPLPHNGIDYMHTPPPTLNPLYIQQDVNVLPVHSPIQIMTLVRQPSSAYPLYFFNINIDEIPFGRIVIETRPDVAPKMAKNFNILTTGEMGVTYKGCTVFQCWENESIITGDFELNNGKGGRSIYDEGFFLPDDTKFPAVRGAVGMRRSQKRHDSLGMVGSQFRIILQEMRAFTGIFGHVVEGIELVAKIATFGDAVGKPSKTVIITNCGKLN</sequence>
<dbReference type="EMBL" id="OU963863">
    <property type="protein sequence ID" value="CAH0384407.1"/>
    <property type="molecule type" value="Genomic_DNA"/>
</dbReference>
<evidence type="ECO:0000313" key="9">
    <source>
        <dbReference type="EMBL" id="CAH0384407.1"/>
    </source>
</evidence>
<dbReference type="Pfam" id="PF00643">
    <property type="entry name" value="zf-B_box"/>
    <property type="match status" value="1"/>
</dbReference>
<feature type="domain" description="B box-type" evidence="8">
    <location>
        <begin position="105"/>
        <end position="146"/>
    </location>
</feature>
<evidence type="ECO:0000256" key="3">
    <source>
        <dbReference type="ARBA" id="ARBA00022833"/>
    </source>
</evidence>
<dbReference type="InterPro" id="IPR001841">
    <property type="entry name" value="Znf_RING"/>
</dbReference>
<evidence type="ECO:0000256" key="2">
    <source>
        <dbReference type="ARBA" id="ARBA00022771"/>
    </source>
</evidence>
<dbReference type="PROSITE" id="PS00518">
    <property type="entry name" value="ZF_RING_1"/>
    <property type="match status" value="1"/>
</dbReference>
<feature type="domain" description="PPIase cyclophilin-type" evidence="6">
    <location>
        <begin position="401"/>
        <end position="559"/>
    </location>
</feature>
<dbReference type="PROSITE" id="PS50089">
    <property type="entry name" value="ZF_RING_2"/>
    <property type="match status" value="1"/>
</dbReference>
<dbReference type="Proteomes" id="UP001152759">
    <property type="component" value="Chromosome 2"/>
</dbReference>
<dbReference type="SUPFAM" id="SSF57845">
    <property type="entry name" value="B-box zinc-binding domain"/>
    <property type="match status" value="1"/>
</dbReference>
<dbReference type="SUPFAM" id="SSF50891">
    <property type="entry name" value="Cyclophilin-like"/>
    <property type="match status" value="1"/>
</dbReference>
<dbReference type="InterPro" id="IPR013083">
    <property type="entry name" value="Znf_RING/FYVE/PHD"/>
</dbReference>
<dbReference type="GO" id="GO:0003755">
    <property type="term" value="F:peptidyl-prolyl cis-trans isomerase activity"/>
    <property type="evidence" value="ECO:0007669"/>
    <property type="project" value="InterPro"/>
</dbReference>
<keyword evidence="1" id="KW-0479">Metal-binding</keyword>
<dbReference type="GO" id="GO:0005737">
    <property type="term" value="C:cytoplasm"/>
    <property type="evidence" value="ECO:0007669"/>
    <property type="project" value="TreeGrafter"/>
</dbReference>
<dbReference type="KEGG" id="btab:109043628"/>
<feature type="domain" description="RING-type" evidence="7">
    <location>
        <begin position="15"/>
        <end position="58"/>
    </location>
</feature>
<keyword evidence="2 4" id="KW-0863">Zinc-finger</keyword>
<dbReference type="Gene3D" id="2.40.100.10">
    <property type="entry name" value="Cyclophilin-like"/>
    <property type="match status" value="1"/>
</dbReference>
<dbReference type="InterPro" id="IPR002130">
    <property type="entry name" value="Cyclophilin-type_PPIase_dom"/>
</dbReference>
<keyword evidence="5" id="KW-0175">Coiled coil</keyword>
<dbReference type="GO" id="GO:0016018">
    <property type="term" value="F:cyclosporin A binding"/>
    <property type="evidence" value="ECO:0007669"/>
    <property type="project" value="TreeGrafter"/>
</dbReference>
<dbReference type="Pfam" id="PF00160">
    <property type="entry name" value="Pro_isomerase"/>
    <property type="match status" value="1"/>
</dbReference>
<organism evidence="9 10">
    <name type="scientific">Bemisia tabaci</name>
    <name type="common">Sweetpotato whitefly</name>
    <name type="synonym">Aleurodes tabaci</name>
    <dbReference type="NCBI Taxonomy" id="7038"/>
    <lineage>
        <taxon>Eukaryota</taxon>
        <taxon>Metazoa</taxon>
        <taxon>Ecdysozoa</taxon>
        <taxon>Arthropoda</taxon>
        <taxon>Hexapoda</taxon>
        <taxon>Insecta</taxon>
        <taxon>Pterygota</taxon>
        <taxon>Neoptera</taxon>
        <taxon>Paraneoptera</taxon>
        <taxon>Hemiptera</taxon>
        <taxon>Sternorrhyncha</taxon>
        <taxon>Aleyrodoidea</taxon>
        <taxon>Aleyrodidae</taxon>
        <taxon>Aleyrodinae</taxon>
        <taxon>Bemisia</taxon>
    </lineage>
</organism>
<evidence type="ECO:0000259" key="7">
    <source>
        <dbReference type="PROSITE" id="PS50089"/>
    </source>
</evidence>
<dbReference type="PANTHER" id="PTHR11071">
    <property type="entry name" value="PEPTIDYL-PROLYL CIS-TRANS ISOMERASE"/>
    <property type="match status" value="1"/>
</dbReference>
<dbReference type="OrthoDB" id="252722at2759"/>
<evidence type="ECO:0000259" key="6">
    <source>
        <dbReference type="PROSITE" id="PS50072"/>
    </source>
</evidence>
<dbReference type="GO" id="GO:0006457">
    <property type="term" value="P:protein folding"/>
    <property type="evidence" value="ECO:0007669"/>
    <property type="project" value="TreeGrafter"/>
</dbReference>
<dbReference type="PROSITE" id="PS50072">
    <property type="entry name" value="CSA_PPIASE_2"/>
    <property type="match status" value="1"/>
</dbReference>
<dbReference type="PANTHER" id="PTHR11071:SF577">
    <property type="entry name" value="PEPTIDYL-PROLYL CIS-TRANS ISOMERASE"/>
    <property type="match status" value="1"/>
</dbReference>
<dbReference type="InterPro" id="IPR000315">
    <property type="entry name" value="Znf_B-box"/>
</dbReference>
<protein>
    <recommendedName>
        <fullName evidence="11">Peptidyl-prolyl cis-trans isomerase</fullName>
    </recommendedName>
</protein>
<dbReference type="AlphaFoldDB" id="A0A9P0A507"/>
<dbReference type="GO" id="GO:0008270">
    <property type="term" value="F:zinc ion binding"/>
    <property type="evidence" value="ECO:0007669"/>
    <property type="project" value="UniProtKB-KW"/>
</dbReference>
<evidence type="ECO:0000313" key="10">
    <source>
        <dbReference type="Proteomes" id="UP001152759"/>
    </source>
</evidence>
<dbReference type="InterPro" id="IPR017907">
    <property type="entry name" value="Znf_RING_CS"/>
</dbReference>
<evidence type="ECO:0000256" key="1">
    <source>
        <dbReference type="ARBA" id="ARBA00022723"/>
    </source>
</evidence>
<reference evidence="9" key="1">
    <citation type="submission" date="2021-12" db="EMBL/GenBank/DDBJ databases">
        <authorList>
            <person name="King R."/>
        </authorList>
    </citation>
    <scope>NUCLEOTIDE SEQUENCE</scope>
</reference>
<evidence type="ECO:0000256" key="4">
    <source>
        <dbReference type="PROSITE-ProRule" id="PRU00024"/>
    </source>
</evidence>
<dbReference type="Gene3D" id="3.30.160.60">
    <property type="entry name" value="Classic Zinc Finger"/>
    <property type="match status" value="1"/>
</dbReference>
<dbReference type="InterPro" id="IPR029000">
    <property type="entry name" value="Cyclophilin-like_dom_sf"/>
</dbReference>
<proteinExistence type="predicted"/>
<accession>A0A9P0A507</accession>
<name>A0A9P0A507_BEMTA</name>
<feature type="coiled-coil region" evidence="5">
    <location>
        <begin position="231"/>
        <end position="258"/>
    </location>
</feature>